<evidence type="ECO:0000256" key="1">
    <source>
        <dbReference type="ARBA" id="ARBA00000928"/>
    </source>
</evidence>
<keyword evidence="13" id="KW-0464">Manganese</keyword>
<evidence type="ECO:0000259" key="18">
    <source>
        <dbReference type="Pfam" id="PF16953"/>
    </source>
</evidence>
<reference evidence="20 21" key="1">
    <citation type="submission" date="2018-04" db="EMBL/GenBank/DDBJ databases">
        <title>WGS assembly of Panicum hallii var. hallii HAL2.</title>
        <authorList>
            <person name="Lovell J."/>
            <person name="Jenkins J."/>
            <person name="Lowry D."/>
            <person name="Mamidi S."/>
            <person name="Sreedasyam A."/>
            <person name="Weng X."/>
            <person name="Barry K."/>
            <person name="Bonette J."/>
            <person name="Campitelli B."/>
            <person name="Daum C."/>
            <person name="Gordon S."/>
            <person name="Gould B."/>
            <person name="Lipzen A."/>
            <person name="MacQueen A."/>
            <person name="Palacio-Mejia J."/>
            <person name="Plott C."/>
            <person name="Shakirov E."/>
            <person name="Shu S."/>
            <person name="Yoshinaga Y."/>
            <person name="Zane M."/>
            <person name="Rokhsar D."/>
            <person name="Grimwood J."/>
            <person name="Schmutz J."/>
            <person name="Juenger T."/>
        </authorList>
    </citation>
    <scope>NUCLEOTIDE SEQUENCE [LARGE SCALE GENOMIC DNA]</scope>
    <source>
        <strain evidence="21">cv. HAL2</strain>
    </source>
</reference>
<keyword evidence="9" id="KW-0378">Hydrolase</keyword>
<feature type="region of interest" description="Disordered" evidence="17">
    <location>
        <begin position="148"/>
        <end position="185"/>
    </location>
</feature>
<keyword evidence="12" id="KW-0809">Transit peptide</keyword>
<evidence type="ECO:0000256" key="13">
    <source>
        <dbReference type="ARBA" id="ARBA00023211"/>
    </source>
</evidence>
<dbReference type="Gene3D" id="3.40.50.11980">
    <property type="match status" value="1"/>
</dbReference>
<keyword evidence="6" id="KW-0540">Nuclease</keyword>
<evidence type="ECO:0000256" key="8">
    <source>
        <dbReference type="ARBA" id="ARBA00022737"/>
    </source>
</evidence>
<evidence type="ECO:0000256" key="17">
    <source>
        <dbReference type="SAM" id="MobiDB-lite"/>
    </source>
</evidence>
<keyword evidence="5" id="KW-0819">tRNA processing</keyword>
<feature type="domain" description="PRORP" evidence="18">
    <location>
        <begin position="498"/>
        <end position="724"/>
    </location>
</feature>
<feature type="compositionally biased region" description="Basic and acidic residues" evidence="17">
    <location>
        <begin position="47"/>
        <end position="65"/>
    </location>
</feature>
<dbReference type="InterPro" id="IPR033443">
    <property type="entry name" value="PROP1-like_PPR_dom"/>
</dbReference>
<evidence type="ECO:0000256" key="10">
    <source>
        <dbReference type="ARBA" id="ARBA00022833"/>
    </source>
</evidence>
<dbReference type="Gene3D" id="1.25.40.10">
    <property type="entry name" value="Tetratricopeptide repeat domain"/>
    <property type="match status" value="1"/>
</dbReference>
<dbReference type="EMBL" id="CM009749">
    <property type="protein sequence ID" value="PUZ74941.1"/>
    <property type="molecule type" value="Genomic_DNA"/>
</dbReference>
<evidence type="ECO:0000256" key="3">
    <source>
        <dbReference type="ARBA" id="ARBA00007626"/>
    </source>
</evidence>
<dbReference type="GO" id="GO:0001682">
    <property type="term" value="P:tRNA 5'-leader removal"/>
    <property type="evidence" value="ECO:0007669"/>
    <property type="project" value="UniProtKB-ARBA"/>
</dbReference>
<dbReference type="Gramene" id="PUZ74941">
    <property type="protein sequence ID" value="PUZ74941"/>
    <property type="gene ID" value="GQ55_1G106900"/>
</dbReference>
<dbReference type="PANTHER" id="PTHR13547:SF7">
    <property type="entry name" value="RIBONUCLEASE P"/>
    <property type="match status" value="1"/>
</dbReference>
<dbReference type="Pfam" id="PF16953">
    <property type="entry name" value="PRORP"/>
    <property type="match status" value="1"/>
</dbReference>
<dbReference type="FunFam" id="1.25.40.10:FF:003531">
    <property type="entry name" value="Uncharacterized protein"/>
    <property type="match status" value="1"/>
</dbReference>
<dbReference type="GO" id="GO:0005739">
    <property type="term" value="C:mitochondrion"/>
    <property type="evidence" value="ECO:0007669"/>
    <property type="project" value="InterPro"/>
</dbReference>
<name>A0A2T7F4E3_9POAL</name>
<dbReference type="InterPro" id="IPR002885">
    <property type="entry name" value="PPR_rpt"/>
</dbReference>
<dbReference type="STRING" id="1504633.A0A2T7F4E3"/>
<keyword evidence="10" id="KW-0862">Zinc</keyword>
<accession>A0A2T7F4E3</accession>
<evidence type="ECO:0000256" key="15">
    <source>
        <dbReference type="ARBA" id="ARBA00044559"/>
    </source>
</evidence>
<dbReference type="FunFam" id="3.40.50.11980:FF:000002">
    <property type="entry name" value="Proteinaceous RNase P 2"/>
    <property type="match status" value="1"/>
</dbReference>
<dbReference type="FunFam" id="1.25.40.10:FF:000859">
    <property type="entry name" value="Drug transmembrane transporters"/>
    <property type="match status" value="1"/>
</dbReference>
<evidence type="ECO:0000256" key="6">
    <source>
        <dbReference type="ARBA" id="ARBA00022722"/>
    </source>
</evidence>
<evidence type="ECO:0000256" key="2">
    <source>
        <dbReference type="ARBA" id="ARBA00001946"/>
    </source>
</evidence>
<proteinExistence type="inferred from homology"/>
<dbReference type="InterPro" id="IPR031595">
    <property type="entry name" value="PRORP_C"/>
</dbReference>
<evidence type="ECO:0000313" key="21">
    <source>
        <dbReference type="Proteomes" id="UP000244336"/>
    </source>
</evidence>
<dbReference type="GO" id="GO:0046872">
    <property type="term" value="F:metal ion binding"/>
    <property type="evidence" value="ECO:0007669"/>
    <property type="project" value="UniProtKB-KW"/>
</dbReference>
<evidence type="ECO:0000259" key="19">
    <source>
        <dbReference type="Pfam" id="PF17177"/>
    </source>
</evidence>
<dbReference type="PANTHER" id="PTHR13547">
    <property type="match status" value="1"/>
</dbReference>
<dbReference type="PROSITE" id="PS51375">
    <property type="entry name" value="PPR"/>
    <property type="match status" value="1"/>
</dbReference>
<evidence type="ECO:0000256" key="12">
    <source>
        <dbReference type="ARBA" id="ARBA00022946"/>
    </source>
</evidence>
<evidence type="ECO:0000256" key="16">
    <source>
        <dbReference type="PROSITE-ProRule" id="PRU00708"/>
    </source>
</evidence>
<dbReference type="OrthoDB" id="46913at2759"/>
<feature type="region of interest" description="Disordered" evidence="17">
    <location>
        <begin position="245"/>
        <end position="292"/>
    </location>
</feature>
<sequence>MASLFATRSLPAHHRHLLFRASSSPPIGSRRSLVPPPPCRARELLDVMPQRDDGRSPIPRTEEGRAGSAGVRHGSNGGTVRGDTTTWEAGPPVQREGSRGVPRPWKKGDRVVIEERRDWVSQEKNRRRGPMRTGEQEWRRDAKRWTRGGNGMWAKESGNAGNSRDVGSGRRNVTKKKKRSKGSELGGKLRVELDMCSKRGDVMGAISLYDSAVKDGIRLGQHHYNVLLYLCSSAALGFVQPAKSGNTGSGITSIGPAQKLDSSPNRSLGGSEEEDASEGHVQDQEKDKADLLPSDDLNVQTVVIPVGDELREYARARGFEIFEKMCEEKERIQMSEAALTAKARMALSTGDGDMAFEIVKQMKDLGITPKLRSYGPALTAYCNSDNVEKAFEVEAHMLESGITPEEAELEMLLRVSVVGRRGDKVYYLLHKFRAAVRQVSPSAAQLFEAWFSSPTASKVGKRKWDAGAIAKAIENNGGGWHGFGWLGRGKWIVTRSNINKNGVCLACGEKLTIIDLDPKETEDFATFVEKLAIKRERNLNFEKFQRWLEKHGPFEAVVDAANVGLFSHKHLSLSKVNAVADAIRQRFTSRKWPLIVLHNRHLTGERMKKPGNHKLVEKWKQANSIYATPNGSNDDWYWLYAAIRCKCLIITNDEMRDHTFQILEKDFFPKWKERHQVRFSYEDSSVTFQMPPPYSVVIQESEKGHLHIPVSGEGLLEEDRTWLCVSRRNSQAQ</sequence>
<comment type="cofactor">
    <cofactor evidence="2">
        <name>Mg(2+)</name>
        <dbReference type="ChEBI" id="CHEBI:18420"/>
    </cofactor>
</comment>
<dbReference type="CDD" id="cd18718">
    <property type="entry name" value="PIN_PRORP"/>
    <property type="match status" value="1"/>
</dbReference>
<evidence type="ECO:0000256" key="5">
    <source>
        <dbReference type="ARBA" id="ARBA00022694"/>
    </source>
</evidence>
<evidence type="ECO:0000256" key="7">
    <source>
        <dbReference type="ARBA" id="ARBA00022723"/>
    </source>
</evidence>
<dbReference type="Pfam" id="PF17177">
    <property type="entry name" value="PPR_long"/>
    <property type="match status" value="2"/>
</dbReference>
<dbReference type="InterPro" id="IPR033495">
    <property type="entry name" value="MRPP3_PIN_dom"/>
</dbReference>
<evidence type="ECO:0000256" key="4">
    <source>
        <dbReference type="ARBA" id="ARBA00012179"/>
    </source>
</evidence>
<keyword evidence="21" id="KW-1185">Reference proteome</keyword>
<feature type="repeat" description="PPR" evidence="16">
    <location>
        <begin position="370"/>
        <end position="404"/>
    </location>
</feature>
<feature type="region of interest" description="Disordered" evidence="17">
    <location>
        <begin position="47"/>
        <end position="107"/>
    </location>
</feature>
<dbReference type="AlphaFoldDB" id="A0A2T7F4E3"/>
<evidence type="ECO:0000256" key="14">
    <source>
        <dbReference type="ARBA" id="ARBA00044536"/>
    </source>
</evidence>
<dbReference type="InterPro" id="IPR011990">
    <property type="entry name" value="TPR-like_helical_dom_sf"/>
</dbReference>
<organism evidence="20 21">
    <name type="scientific">Panicum hallii var. hallii</name>
    <dbReference type="NCBI Taxonomy" id="1504633"/>
    <lineage>
        <taxon>Eukaryota</taxon>
        <taxon>Viridiplantae</taxon>
        <taxon>Streptophyta</taxon>
        <taxon>Embryophyta</taxon>
        <taxon>Tracheophyta</taxon>
        <taxon>Spermatophyta</taxon>
        <taxon>Magnoliopsida</taxon>
        <taxon>Liliopsida</taxon>
        <taxon>Poales</taxon>
        <taxon>Poaceae</taxon>
        <taxon>PACMAD clade</taxon>
        <taxon>Panicoideae</taxon>
        <taxon>Panicodae</taxon>
        <taxon>Paniceae</taxon>
        <taxon>Panicinae</taxon>
        <taxon>Panicum</taxon>
        <taxon>Panicum sect. Panicum</taxon>
    </lineage>
</organism>
<keyword evidence="8" id="KW-0677">Repeat</keyword>
<protein>
    <recommendedName>
        <fullName evidence="14">Mitochondrial ribonuclease P catalytic subunit</fullName>
        <ecNumber evidence="4">3.1.26.5</ecNumber>
    </recommendedName>
    <alternativeName>
        <fullName evidence="15">Mitochondrial ribonuclease P protein 3</fullName>
    </alternativeName>
</protein>
<dbReference type="Proteomes" id="UP000244336">
    <property type="component" value="Chromosome 1"/>
</dbReference>
<evidence type="ECO:0000256" key="11">
    <source>
        <dbReference type="ARBA" id="ARBA00022842"/>
    </source>
</evidence>
<feature type="domain" description="PROP1-like PPR" evidence="19">
    <location>
        <begin position="311"/>
        <end position="457"/>
    </location>
</feature>
<keyword evidence="7" id="KW-0479">Metal-binding</keyword>
<feature type="compositionally biased region" description="Basic and acidic residues" evidence="17">
    <location>
        <begin position="277"/>
        <end position="290"/>
    </location>
</feature>
<gene>
    <name evidence="20" type="ORF">GQ55_1G106900</name>
</gene>
<evidence type="ECO:0000256" key="9">
    <source>
        <dbReference type="ARBA" id="ARBA00022801"/>
    </source>
</evidence>
<comment type="similarity">
    <text evidence="3">Belongs to the PPR family. P subfamily.</text>
</comment>
<dbReference type="EC" id="3.1.26.5" evidence="4"/>
<dbReference type="GO" id="GO:0004526">
    <property type="term" value="F:ribonuclease P activity"/>
    <property type="evidence" value="ECO:0007669"/>
    <property type="project" value="UniProtKB-EC"/>
</dbReference>
<comment type="catalytic activity">
    <reaction evidence="1">
        <text>Endonucleolytic cleavage of RNA, removing 5'-extranucleotides from tRNA precursor.</text>
        <dbReference type="EC" id="3.1.26.5"/>
    </reaction>
</comment>
<feature type="domain" description="PROP1-like PPR" evidence="19">
    <location>
        <begin position="177"/>
        <end position="238"/>
    </location>
</feature>
<evidence type="ECO:0000313" key="20">
    <source>
        <dbReference type="EMBL" id="PUZ74941.1"/>
    </source>
</evidence>
<keyword evidence="11" id="KW-0460">Magnesium</keyword>
<feature type="compositionally biased region" description="Low complexity" evidence="17">
    <location>
        <begin position="245"/>
        <end position="255"/>
    </location>
</feature>